<sequence>MQNGTIKAGANLKNCIADKNVIVSEGQIMSGTEKNPLVLVKDSVI</sequence>
<gene>
    <name evidence="1" type="ORF">SDC9_196060</name>
</gene>
<dbReference type="EMBL" id="VSSQ01110787">
    <property type="protein sequence ID" value="MPN48453.1"/>
    <property type="molecule type" value="Genomic_DNA"/>
</dbReference>
<evidence type="ECO:0008006" key="2">
    <source>
        <dbReference type="Google" id="ProtNLM"/>
    </source>
</evidence>
<protein>
    <recommendedName>
        <fullName evidence="2">Glucose-1-phosphate adenylyltransferase</fullName>
    </recommendedName>
</protein>
<organism evidence="1">
    <name type="scientific">bioreactor metagenome</name>
    <dbReference type="NCBI Taxonomy" id="1076179"/>
    <lineage>
        <taxon>unclassified sequences</taxon>
        <taxon>metagenomes</taxon>
        <taxon>ecological metagenomes</taxon>
    </lineage>
</organism>
<comment type="caution">
    <text evidence="1">The sequence shown here is derived from an EMBL/GenBank/DDBJ whole genome shotgun (WGS) entry which is preliminary data.</text>
</comment>
<accession>A0A645IMI7</accession>
<evidence type="ECO:0000313" key="1">
    <source>
        <dbReference type="EMBL" id="MPN48453.1"/>
    </source>
</evidence>
<name>A0A645IMI7_9ZZZZ</name>
<reference evidence="1" key="1">
    <citation type="submission" date="2019-08" db="EMBL/GenBank/DDBJ databases">
        <authorList>
            <person name="Kucharzyk K."/>
            <person name="Murdoch R.W."/>
            <person name="Higgins S."/>
            <person name="Loffler F."/>
        </authorList>
    </citation>
    <scope>NUCLEOTIDE SEQUENCE</scope>
</reference>
<proteinExistence type="predicted"/>
<dbReference type="AlphaFoldDB" id="A0A645IMI7"/>